<gene>
    <name evidence="12" type="ORF">H6A34_08915</name>
</gene>
<keyword evidence="8" id="KW-0966">Cell projection</keyword>
<reference evidence="12" key="2">
    <citation type="journal article" date="2021" name="Sci. Rep.">
        <title>The distribution of antibiotic resistance genes in chicken gut microbiota commensals.</title>
        <authorList>
            <person name="Juricova H."/>
            <person name="Matiasovicova J."/>
            <person name="Kubasova T."/>
            <person name="Cejkova D."/>
            <person name="Rychlik I."/>
        </authorList>
    </citation>
    <scope>NUCLEOTIDE SEQUENCE</scope>
    <source>
        <strain evidence="12">An824</strain>
    </source>
</reference>
<name>A0A938WTS4_9BACT</name>
<dbReference type="SMART" id="SM00060">
    <property type="entry name" value="FN3"/>
    <property type="match status" value="1"/>
</dbReference>
<sequence length="2601" mass="279902">MRKTLLNLMLLLSATAFSTQLSAQSVATQSERKVVRVKLQREVADRLLKSPMTMSNGVVTTGITPLDRANRQVKAVSIKRLIPYSPKFEERHKAAGLDLWYEVTFDSEAATPASARSLYKTVPGVQIAEEVRPMKLIGEGKARVVSQAELAAKASADMPMNDPMLSQQWHYNNDGTLLQGAVAGADVNLFEAWKEETGKPDVIVAIIDGGFQTDHPDLQKNAWTNEAELNGEPGVDDDGNGYTDDVYGWNFVINSSDVYQHEHGTHVAGTVAAVNGNGIGVSGVAGGQNGEGGVKMMACQVFDSRSNANANFAAALVYAADMGASIAQCSWGWDTDGYYEQAVLDAIDYFTQYGGGGVKVSSDPDEWDYTNAKMSGGLCIFANGNTGLEGQYYPGCYEPVLAVGAMSPMLTPATYSTRGTWCDVTAPGGEMDYGDPYGVLSTLPNGTYGYMEGTSMACPHVSGIAALVLSKYGNPDFSNSTLKSQLTSSVNDFYTRNPDVEGLFGSGYIDAWKALQMGTGEAPEPVSDFTLTPSQDNILIEWTIPQADEGSVDHHVIYYSTSEFTASTDLSTLRSVTVDTKFQTSGDAFSYELGGLEPTTTYYVAIVAVNRYGTRAAMSPVKSATTNEGPEISLDKTELSLNVDAANGSVATDQLTINNIGKGILEYSLSANTVSEQISTSALTAPSPGRIVPASKSVQAYSAVTNYPVVTADYVQEDFPKEMTYSNGIYHYIGDSDTSKPNALAQYFYVDPTTYPDGFNLTAINFGGPGESFTPTIEIYNGSQSISTANLLTSFTPEWFTYGYDQDLEEQIFFEPGSSFWVVAKFPAGQTNPLGAGYANAENVNQYSFYSGDNGQTWTQLKQVLSEGNLAANADSIVWDVYAVSKNPNWSSVLSPEPISGTVRPGGQQVVTMQNDGQTMPNGSYTFNLDVNTNQTDKPVQKVTVRMEVTGNKPELVTAKVVDFGELLIGQEKTLSVEVVNNGYGAFNGEWGGLQAPDNITCSSTEFEPADYIFGGFAPRSTGTFEVTFKPATAGSKSGTVTFKDKNGQTYSFVVRGVATNPAKAEVTPATYDFGDLEVGGETKTTTITVKNTGEYPLEYVFPRFSDETIGDVAAHKFGYSYESNLNGSDEFQYDGNPDLLNETDITGQFNNNVWQSEAVDLGFQFPFYGENYSRVYINDRGGVAFNQIDGNITCMVPVASCVEGLGYISAFACSGNLSMGANSKITYGRQDGKFTVKYKDVLAPALDGGDQYTPVSFHMSLCADGSVEVYYDDYDRTTTFNEGQNVFVGVADVDCADPFVVTDNEAALEGNTLYQQITTGSAIRIVAPATSMVSQLSSPSGVVGVGESKEITVTAKAVEGMYAGELKNNLTMLTNDPTTPSVNIALTANITGDGLVPVAQLDATSVDFGEVFRTATEIRPVLLSNNGTNDLVVTSVTVEGGKFTVPDDVAKGFTIKPGYGKDIMITLPTETEGEVSDVLTVNYQDGTSAQVTLSGNVIGCPEISVTPESVTVDTPYGTDMAQTLTVNNGGNEALTFSVEPNAWFNITNLETDENSSLGYIYKSKTDYDEIEYNWIDITNDPETEHQDFTYYIDKTDYYTVELPFEFPFYGKKYKTMYIYNTGFVSFSQHEDYKEFPAPPATFPTTETFYTNIIAPFWGNHSMDVSTTNGTYYKAEDDRVIISYIGYANSMMLGMDFQLILNRDGSYKFQYLLEDGGVMSGVFGLAGMQDETGETGLRLPDQCIATGNAVEFYPVKTFTVPAGGSVELPIEVLADSLGGNYETTLVMQTNVPTKPVVEIPMAISIQGEPNPVIPDAIVDEAVVGSNLTGYLETEFQVANTGSKAFKITNVEFAPDMMTTPAQLFVYAEMQQGGGIDPGPLSVQSSDSNMGWMQYDGRELEVGKEPVRFAIWTFETGMPFTVNAPVKLTFEGIDVTEQEILVDIRMTEAPLLVTTPAEGVTIGGVDVNNDYTGKGSMTIKNEGQYKLTYSLRMDPTGIGETPEVPGSEGGGGIAPWSTNKGVYSLTEAERDSLIKASCRGIEPHTVFEGFPYDVPEGYDCSNILYYPILGVTSPKTYMIGSRDNVNNFIAATRFVAPAEGFNLSKLFFYGTIGTRENVDFEAQVIQGGDVAAGTVIGQGTLRVERETPIDGHYMGEPRMLEFDKDVYINPGDTFYVALKYPTGEEVMAYVPQKEDAMEEGRFMAYNATTGWYDLGAAMYESYYSSFGYFMTCIEDVPGKPWIKLLTTETDGELAIGEEKTVEFEINGESSYFDHGNKAVIVIKSNDPTQPVVNYPITLNKNAAPVVTLPEGTITVPEGSTAEMVITVEDTEGEAFTTSVSDESGIATVSKCTLTASDGTETTVEAVEGTIEVPAGSKLQMTVTVAPDYGTAGQHTAVITAEDASGNSTDVQAIYNVEFTNRAPVYEGDDEMTVYVGQTSGVIAYSTIFSDPDDDEMTFTAELSDSPAATLYPSADGFIIGGNAAGTAELTLTATDASGATTEQNVTVNVAPATGIGNVNAGKDINVSPNPVVDRLNVVLGNDADNVNYYVYDNAGSLVATAHAAHKAAGEAQTIDMSSQGAGIYRVKVTTADGVFNATVLKK</sequence>
<comment type="caution">
    <text evidence="12">The sequence shown here is derived from an EMBL/GenBank/DDBJ whole genome shotgun (WGS) entry which is preliminary data.</text>
</comment>
<feature type="active site" description="Charge relay system" evidence="9">
    <location>
        <position position="263"/>
    </location>
</feature>
<dbReference type="NCBIfam" id="TIGR04183">
    <property type="entry name" value="Por_Secre_tail"/>
    <property type="match status" value="1"/>
</dbReference>
<dbReference type="InterPro" id="IPR036116">
    <property type="entry name" value="FN3_sf"/>
</dbReference>
<keyword evidence="3" id="KW-0963">Cytoplasm</keyword>
<dbReference type="EMBL" id="JACJJG010000047">
    <property type="protein sequence ID" value="MBM6673994.1"/>
    <property type="molecule type" value="Genomic_DNA"/>
</dbReference>
<accession>A0A938WTS4</accession>
<dbReference type="Pfam" id="PF00041">
    <property type="entry name" value="fn3"/>
    <property type="match status" value="1"/>
</dbReference>
<keyword evidence="13" id="KW-1185">Reference proteome</keyword>
<evidence type="ECO:0000256" key="2">
    <source>
        <dbReference type="ARBA" id="ARBA00004496"/>
    </source>
</evidence>
<dbReference type="InterPro" id="IPR023828">
    <property type="entry name" value="Peptidase_S8_Ser-AS"/>
</dbReference>
<protein>
    <submittedName>
        <fullName evidence="12">S8 family serine peptidase</fullName>
    </submittedName>
</protein>
<dbReference type="InterPro" id="IPR053879">
    <property type="entry name" value="HYDIN_VesB_CFA65-like_Ig"/>
</dbReference>
<dbReference type="CDD" id="cd00063">
    <property type="entry name" value="FN3"/>
    <property type="match status" value="1"/>
</dbReference>
<evidence type="ECO:0000256" key="8">
    <source>
        <dbReference type="ARBA" id="ARBA00023273"/>
    </source>
</evidence>
<evidence type="ECO:0000256" key="3">
    <source>
        <dbReference type="ARBA" id="ARBA00022490"/>
    </source>
</evidence>
<evidence type="ECO:0000256" key="9">
    <source>
        <dbReference type="PROSITE-ProRule" id="PRU01240"/>
    </source>
</evidence>
<evidence type="ECO:0000256" key="6">
    <source>
        <dbReference type="ARBA" id="ARBA00022825"/>
    </source>
</evidence>
<dbReference type="GO" id="GO:0016020">
    <property type="term" value="C:membrane"/>
    <property type="evidence" value="ECO:0007669"/>
    <property type="project" value="InterPro"/>
</dbReference>
<dbReference type="InterPro" id="IPR015500">
    <property type="entry name" value="Peptidase_S8_subtilisin-rel"/>
</dbReference>
<evidence type="ECO:0000256" key="7">
    <source>
        <dbReference type="ARBA" id="ARBA00023069"/>
    </source>
</evidence>
<dbReference type="InterPro" id="IPR022398">
    <property type="entry name" value="Peptidase_S8_His-AS"/>
</dbReference>
<evidence type="ECO:0000313" key="12">
    <source>
        <dbReference type="EMBL" id="MBM6673994.1"/>
    </source>
</evidence>
<feature type="domain" description="Fibronectin type-III" evidence="11">
    <location>
        <begin position="522"/>
        <end position="629"/>
    </location>
</feature>
<dbReference type="NCBIfam" id="NF012200">
    <property type="entry name" value="choice_anch_D"/>
    <property type="match status" value="3"/>
</dbReference>
<comment type="subcellular location">
    <subcellularLocation>
        <location evidence="1">Cell projection</location>
        <location evidence="1">Cilium</location>
    </subcellularLocation>
    <subcellularLocation>
        <location evidence="2">Cytoplasm</location>
    </subcellularLocation>
</comment>
<dbReference type="PROSITE" id="PS50853">
    <property type="entry name" value="FN3"/>
    <property type="match status" value="1"/>
</dbReference>
<dbReference type="Pfam" id="PF00082">
    <property type="entry name" value="Peptidase_S8"/>
    <property type="match status" value="1"/>
</dbReference>
<reference evidence="12" key="1">
    <citation type="submission" date="2020-08" db="EMBL/GenBank/DDBJ databases">
        <authorList>
            <person name="Cejkova D."/>
            <person name="Kubasova T."/>
            <person name="Jahodarova E."/>
            <person name="Rychlik I."/>
        </authorList>
    </citation>
    <scope>NUCLEOTIDE SEQUENCE</scope>
    <source>
        <strain evidence="12">An824</strain>
    </source>
</reference>
<keyword evidence="10" id="KW-0732">Signal</keyword>
<evidence type="ECO:0000256" key="1">
    <source>
        <dbReference type="ARBA" id="ARBA00004138"/>
    </source>
</evidence>
<keyword evidence="4 9" id="KW-0645">Protease</keyword>
<dbReference type="Pfam" id="PF18962">
    <property type="entry name" value="Por_Secre_tail"/>
    <property type="match status" value="1"/>
</dbReference>
<dbReference type="PANTHER" id="PTHR42884">
    <property type="entry name" value="PROPROTEIN CONVERTASE SUBTILISIN/KEXIN-RELATED"/>
    <property type="match status" value="1"/>
</dbReference>
<dbReference type="PROSITE" id="PS00137">
    <property type="entry name" value="SUBTILASE_HIS"/>
    <property type="match status" value="1"/>
</dbReference>
<keyword evidence="5 9" id="KW-0378">Hydrolase</keyword>
<feature type="active site" description="Charge relay system" evidence="9">
    <location>
        <position position="455"/>
    </location>
</feature>
<dbReference type="PROSITE" id="PS51892">
    <property type="entry name" value="SUBTILASE"/>
    <property type="match status" value="1"/>
</dbReference>
<dbReference type="SUPFAM" id="SSF49265">
    <property type="entry name" value="Fibronectin type III"/>
    <property type="match status" value="1"/>
</dbReference>
<dbReference type="Gene3D" id="2.60.40.4140">
    <property type="match status" value="1"/>
</dbReference>
<dbReference type="Pfam" id="PF16361">
    <property type="entry name" value="Peptidase_S8_N"/>
    <property type="match status" value="1"/>
</dbReference>
<dbReference type="SUPFAM" id="SSF52743">
    <property type="entry name" value="Subtilisin-like"/>
    <property type="match status" value="1"/>
</dbReference>
<proteinExistence type="inferred from homology"/>
<dbReference type="PRINTS" id="PR00723">
    <property type="entry name" value="SUBTILISIN"/>
</dbReference>
<keyword evidence="7" id="KW-0969">Cilium</keyword>
<evidence type="ECO:0000256" key="5">
    <source>
        <dbReference type="ARBA" id="ARBA00022801"/>
    </source>
</evidence>
<dbReference type="InterPro" id="IPR000209">
    <property type="entry name" value="Peptidase_S8/S53_dom"/>
</dbReference>
<evidence type="ECO:0000259" key="11">
    <source>
        <dbReference type="PROSITE" id="PS50853"/>
    </source>
</evidence>
<dbReference type="InterPro" id="IPR015919">
    <property type="entry name" value="Cadherin-like_sf"/>
</dbReference>
<dbReference type="Proteomes" id="UP000706891">
    <property type="component" value="Unassembled WGS sequence"/>
</dbReference>
<dbReference type="GO" id="GO:0016485">
    <property type="term" value="P:protein processing"/>
    <property type="evidence" value="ECO:0007669"/>
    <property type="project" value="TreeGrafter"/>
</dbReference>
<dbReference type="InterPro" id="IPR036852">
    <property type="entry name" value="Peptidase_S8/S53_dom_sf"/>
</dbReference>
<feature type="signal peptide" evidence="10">
    <location>
        <begin position="1"/>
        <end position="23"/>
    </location>
</feature>
<feature type="active site" description="Charge relay system" evidence="9">
    <location>
        <position position="208"/>
    </location>
</feature>
<feature type="chain" id="PRO_5038105765" evidence="10">
    <location>
        <begin position="24"/>
        <end position="2601"/>
    </location>
</feature>
<dbReference type="Gene3D" id="3.40.50.200">
    <property type="entry name" value="Peptidase S8/S53 domain"/>
    <property type="match status" value="1"/>
</dbReference>
<dbReference type="PANTHER" id="PTHR42884:SF14">
    <property type="entry name" value="NEUROENDOCRINE CONVERTASE 1"/>
    <property type="match status" value="1"/>
</dbReference>
<evidence type="ECO:0000313" key="13">
    <source>
        <dbReference type="Proteomes" id="UP000706891"/>
    </source>
</evidence>
<evidence type="ECO:0000256" key="10">
    <source>
        <dbReference type="SAM" id="SignalP"/>
    </source>
</evidence>
<dbReference type="Pfam" id="PF22544">
    <property type="entry name" value="HYDIN_VesB_CFA65-like_Ig"/>
    <property type="match status" value="1"/>
</dbReference>
<dbReference type="InterPro" id="IPR032304">
    <property type="entry name" value="Peptidase_S8_N"/>
</dbReference>
<dbReference type="RefSeq" id="WP_205104998.1">
    <property type="nucleotide sequence ID" value="NZ_JACJJG010000047.1"/>
</dbReference>
<dbReference type="Gene3D" id="2.60.40.10">
    <property type="entry name" value="Immunoglobulins"/>
    <property type="match status" value="4"/>
</dbReference>
<dbReference type="PROSITE" id="PS00138">
    <property type="entry name" value="SUBTILASE_SER"/>
    <property type="match status" value="1"/>
</dbReference>
<dbReference type="InterPro" id="IPR026444">
    <property type="entry name" value="Secre_tail"/>
</dbReference>
<evidence type="ECO:0000256" key="4">
    <source>
        <dbReference type="ARBA" id="ARBA00022670"/>
    </source>
</evidence>
<comment type="similarity">
    <text evidence="9">Belongs to the peptidase S8 family.</text>
</comment>
<dbReference type="GO" id="GO:0004252">
    <property type="term" value="F:serine-type endopeptidase activity"/>
    <property type="evidence" value="ECO:0007669"/>
    <property type="project" value="UniProtKB-UniRule"/>
</dbReference>
<dbReference type="GO" id="GO:0005737">
    <property type="term" value="C:cytoplasm"/>
    <property type="evidence" value="ECO:0007669"/>
    <property type="project" value="UniProtKB-SubCell"/>
</dbReference>
<dbReference type="SUPFAM" id="SSF49313">
    <property type="entry name" value="Cadherin-like"/>
    <property type="match status" value="1"/>
</dbReference>
<dbReference type="GO" id="GO:0005509">
    <property type="term" value="F:calcium ion binding"/>
    <property type="evidence" value="ECO:0007669"/>
    <property type="project" value="InterPro"/>
</dbReference>
<keyword evidence="6 9" id="KW-0720">Serine protease</keyword>
<dbReference type="InterPro" id="IPR003961">
    <property type="entry name" value="FN3_dom"/>
</dbReference>
<organism evidence="12 13">
    <name type="scientific">Marseilla massiliensis</name>
    <dbReference type="NCBI Taxonomy" id="1841864"/>
    <lineage>
        <taxon>Bacteria</taxon>
        <taxon>Pseudomonadati</taxon>
        <taxon>Bacteroidota</taxon>
        <taxon>Bacteroidia</taxon>
        <taxon>Bacteroidales</taxon>
        <taxon>Prevotellaceae</taxon>
        <taxon>Marseilla</taxon>
    </lineage>
</organism>
<dbReference type="InterPro" id="IPR013783">
    <property type="entry name" value="Ig-like_fold"/>
</dbReference>